<sequence>MQFVTERCGEILTSTGCALQTIFAARSFSDNFILPPLKLASISLCSIRNTTKLDPHSRFQPCPRLLVSTSSPATIPTMCRHVFSIFGCHARELWGIILCKDARSRGVDNNLDHRCQPTLDTEVWVWVICLKQHAQCPNPNCNKHTSPRPEKHVGSVSIRGSQPPPPPQQHAVQQRLPDKKVQTRPKNGLKSKLDNSVMGDGAMKFLEWVAGSQKPRHKPQGKKAPGPSRSVKEDNFEAELNPDPDSDPKPDPKPDFRGFLEKLSKPDRIAITMRAGAEIPTTVS</sequence>
<feature type="region of interest" description="Disordered" evidence="1">
    <location>
        <begin position="139"/>
        <end position="197"/>
    </location>
</feature>
<gene>
    <name evidence="2" type="ORF">B0T17DRAFT_67520</name>
</gene>
<name>A0AA40CG44_9PEZI</name>
<evidence type="ECO:0000313" key="2">
    <source>
        <dbReference type="EMBL" id="KAK0636079.1"/>
    </source>
</evidence>
<dbReference type="EMBL" id="JAULSR010000001">
    <property type="protein sequence ID" value="KAK0636079.1"/>
    <property type="molecule type" value="Genomic_DNA"/>
</dbReference>
<organism evidence="2 3">
    <name type="scientific">Bombardia bombarda</name>
    <dbReference type="NCBI Taxonomy" id="252184"/>
    <lineage>
        <taxon>Eukaryota</taxon>
        <taxon>Fungi</taxon>
        <taxon>Dikarya</taxon>
        <taxon>Ascomycota</taxon>
        <taxon>Pezizomycotina</taxon>
        <taxon>Sordariomycetes</taxon>
        <taxon>Sordariomycetidae</taxon>
        <taxon>Sordariales</taxon>
        <taxon>Lasiosphaeriaceae</taxon>
        <taxon>Bombardia</taxon>
    </lineage>
</organism>
<dbReference type="AlphaFoldDB" id="A0AA40CG44"/>
<protein>
    <submittedName>
        <fullName evidence="2">Uncharacterized protein</fullName>
    </submittedName>
</protein>
<reference evidence="2" key="1">
    <citation type="submission" date="2023-06" db="EMBL/GenBank/DDBJ databases">
        <title>Genome-scale phylogeny and comparative genomics of the fungal order Sordariales.</title>
        <authorList>
            <consortium name="Lawrence Berkeley National Laboratory"/>
            <person name="Hensen N."/>
            <person name="Bonometti L."/>
            <person name="Westerberg I."/>
            <person name="Brannstrom I.O."/>
            <person name="Guillou S."/>
            <person name="Cros-Aarteil S."/>
            <person name="Calhoun S."/>
            <person name="Haridas S."/>
            <person name="Kuo A."/>
            <person name="Mondo S."/>
            <person name="Pangilinan J."/>
            <person name="Riley R."/>
            <person name="LaButti K."/>
            <person name="Andreopoulos B."/>
            <person name="Lipzen A."/>
            <person name="Chen C."/>
            <person name="Yanf M."/>
            <person name="Daum C."/>
            <person name="Ng V."/>
            <person name="Clum A."/>
            <person name="Steindorff A."/>
            <person name="Ohm R."/>
            <person name="Martin F."/>
            <person name="Silar P."/>
            <person name="Natvig D."/>
            <person name="Lalanne C."/>
            <person name="Gautier V."/>
            <person name="Ament-velasquez S.L."/>
            <person name="Kruys A."/>
            <person name="Hutchinson M.I."/>
            <person name="Powell A.J."/>
            <person name="Barry K."/>
            <person name="Miller A.N."/>
            <person name="Grigoriev I.V."/>
            <person name="Debuchy R."/>
            <person name="Gladieux P."/>
            <person name="Thoren M.H."/>
            <person name="Johannesson H."/>
        </authorList>
    </citation>
    <scope>NUCLEOTIDE SEQUENCE</scope>
    <source>
        <strain evidence="2">SMH3391-2</strain>
    </source>
</reference>
<dbReference type="Proteomes" id="UP001174934">
    <property type="component" value="Unassembled WGS sequence"/>
</dbReference>
<evidence type="ECO:0000256" key="1">
    <source>
        <dbReference type="SAM" id="MobiDB-lite"/>
    </source>
</evidence>
<feature type="region of interest" description="Disordered" evidence="1">
    <location>
        <begin position="212"/>
        <end position="284"/>
    </location>
</feature>
<keyword evidence="3" id="KW-1185">Reference proteome</keyword>
<feature type="compositionally biased region" description="Acidic residues" evidence="1">
    <location>
        <begin position="236"/>
        <end position="245"/>
    </location>
</feature>
<accession>A0AA40CG44</accession>
<evidence type="ECO:0000313" key="3">
    <source>
        <dbReference type="Proteomes" id="UP001174934"/>
    </source>
</evidence>
<feature type="compositionally biased region" description="Basic and acidic residues" evidence="1">
    <location>
        <begin position="246"/>
        <end position="268"/>
    </location>
</feature>
<proteinExistence type="predicted"/>
<comment type="caution">
    <text evidence="2">The sequence shown here is derived from an EMBL/GenBank/DDBJ whole genome shotgun (WGS) entry which is preliminary data.</text>
</comment>